<dbReference type="FunCoup" id="A0A2J6TUF8">
    <property type="interactions" value="156"/>
</dbReference>
<evidence type="ECO:0000313" key="6">
    <source>
        <dbReference type="Proteomes" id="UP000235371"/>
    </source>
</evidence>
<protein>
    <recommendedName>
        <fullName evidence="4">RRM domain-containing protein</fullName>
    </recommendedName>
</protein>
<evidence type="ECO:0000256" key="3">
    <source>
        <dbReference type="PROSITE-ProRule" id="PRU00176"/>
    </source>
</evidence>
<dbReference type="InterPro" id="IPR012677">
    <property type="entry name" value="Nucleotide-bd_a/b_plait_sf"/>
</dbReference>
<dbReference type="PROSITE" id="PS50102">
    <property type="entry name" value="RRM"/>
    <property type="match status" value="2"/>
</dbReference>
<accession>A0A2J6TUF8</accession>
<dbReference type="STRING" id="1095630.A0A2J6TUF8"/>
<dbReference type="GO" id="GO:0005829">
    <property type="term" value="C:cytosol"/>
    <property type="evidence" value="ECO:0007669"/>
    <property type="project" value="TreeGrafter"/>
</dbReference>
<dbReference type="AlphaFoldDB" id="A0A2J6TUF8"/>
<keyword evidence="6" id="KW-1185">Reference proteome</keyword>
<dbReference type="RefSeq" id="XP_024743549.1">
    <property type="nucleotide sequence ID" value="XM_024882358.1"/>
</dbReference>
<proteinExistence type="predicted"/>
<dbReference type="Pfam" id="PF00076">
    <property type="entry name" value="RRM_1"/>
    <property type="match status" value="2"/>
</dbReference>
<dbReference type="InterPro" id="IPR000504">
    <property type="entry name" value="RRM_dom"/>
</dbReference>
<dbReference type="Gene3D" id="3.30.70.330">
    <property type="match status" value="2"/>
</dbReference>
<dbReference type="GeneID" id="36590435"/>
<evidence type="ECO:0000259" key="4">
    <source>
        <dbReference type="PROSITE" id="PS50102"/>
    </source>
</evidence>
<dbReference type="PANTHER" id="PTHR47640">
    <property type="entry name" value="TRNA SELENOCYSTEINE 1-ASSOCIATED PROTEIN 1-RELATED-RELATED"/>
    <property type="match status" value="1"/>
</dbReference>
<keyword evidence="2 3" id="KW-0694">RNA-binding</keyword>
<dbReference type="InParanoid" id="A0A2J6TUF8"/>
<evidence type="ECO:0000313" key="5">
    <source>
        <dbReference type="EMBL" id="PMD66645.1"/>
    </source>
</evidence>
<sequence>MNEVLKPTVEDFMDPISTTQSSETDTFFIPTTRPPPRAHEIDRWQHHLVFQKFGEALQCAAALLFQTWPPPDEDPKLPVSGEIKNLERVFKDVYYFQTEVWNIPDRDCHVVVNQKILDFKSVGGNCKMVLRMFTTPTMQNRTTNRLLSWTKNAGAGFVDFIPPVPAARAFKVNVARISNSSGLFKLSWASGGAFSYIRGSEYSILVGDLGPEVNEYFHVSLFQSRFTSCKYAKMMTDPVTGNSHGYGFVRFSDESDQQRALVGIQVGTGAPPALEYCGAPQPMNQFIDPNNATVFIRGLVSYATEDTLRSLFQGVGKITYVKIPPGKGCNYVQFVLRHAAKMTINQMQGQPIGNSLVRLSWGHSQSN</sequence>
<dbReference type="GO" id="GO:0003729">
    <property type="term" value="F:mRNA binding"/>
    <property type="evidence" value="ECO:0007669"/>
    <property type="project" value="InterPro"/>
</dbReference>
<dbReference type="PANTHER" id="PTHR47640:SF10">
    <property type="entry name" value="TRNA SELENOCYSTEINE 1-ASSOCIATED PROTEIN 1-RELATED"/>
    <property type="match status" value="1"/>
</dbReference>
<keyword evidence="1" id="KW-0677">Repeat</keyword>
<gene>
    <name evidence="5" type="ORF">K444DRAFT_624134</name>
</gene>
<dbReference type="SMART" id="SM00360">
    <property type="entry name" value="RRM"/>
    <property type="match status" value="2"/>
</dbReference>
<dbReference type="OrthoDB" id="446113at2759"/>
<feature type="domain" description="RRM" evidence="4">
    <location>
        <begin position="292"/>
        <end position="364"/>
    </location>
</feature>
<name>A0A2J6TUF8_9HELO</name>
<dbReference type="GO" id="GO:0006376">
    <property type="term" value="P:mRNA splice site recognition"/>
    <property type="evidence" value="ECO:0007669"/>
    <property type="project" value="TreeGrafter"/>
</dbReference>
<evidence type="ECO:0000256" key="2">
    <source>
        <dbReference type="ARBA" id="ARBA00022884"/>
    </source>
</evidence>
<organism evidence="5 6">
    <name type="scientific">Hyaloscypha bicolor E</name>
    <dbReference type="NCBI Taxonomy" id="1095630"/>
    <lineage>
        <taxon>Eukaryota</taxon>
        <taxon>Fungi</taxon>
        <taxon>Dikarya</taxon>
        <taxon>Ascomycota</taxon>
        <taxon>Pezizomycotina</taxon>
        <taxon>Leotiomycetes</taxon>
        <taxon>Helotiales</taxon>
        <taxon>Hyaloscyphaceae</taxon>
        <taxon>Hyaloscypha</taxon>
        <taxon>Hyaloscypha bicolor</taxon>
    </lineage>
</organism>
<reference evidence="5 6" key="1">
    <citation type="submission" date="2016-04" db="EMBL/GenBank/DDBJ databases">
        <title>A degradative enzymes factory behind the ericoid mycorrhizal symbiosis.</title>
        <authorList>
            <consortium name="DOE Joint Genome Institute"/>
            <person name="Martino E."/>
            <person name="Morin E."/>
            <person name="Grelet G."/>
            <person name="Kuo A."/>
            <person name="Kohler A."/>
            <person name="Daghino S."/>
            <person name="Barry K."/>
            <person name="Choi C."/>
            <person name="Cichocki N."/>
            <person name="Clum A."/>
            <person name="Copeland A."/>
            <person name="Hainaut M."/>
            <person name="Haridas S."/>
            <person name="Labutti K."/>
            <person name="Lindquist E."/>
            <person name="Lipzen A."/>
            <person name="Khouja H.-R."/>
            <person name="Murat C."/>
            <person name="Ohm R."/>
            <person name="Olson A."/>
            <person name="Spatafora J."/>
            <person name="Veneault-Fourrey C."/>
            <person name="Henrissat B."/>
            <person name="Grigoriev I."/>
            <person name="Martin F."/>
            <person name="Perotto S."/>
        </authorList>
    </citation>
    <scope>NUCLEOTIDE SEQUENCE [LARGE SCALE GENOMIC DNA]</scope>
    <source>
        <strain evidence="5 6">E</strain>
    </source>
</reference>
<dbReference type="Proteomes" id="UP000235371">
    <property type="component" value="Unassembled WGS sequence"/>
</dbReference>
<dbReference type="EMBL" id="KZ613743">
    <property type="protein sequence ID" value="PMD66645.1"/>
    <property type="molecule type" value="Genomic_DNA"/>
</dbReference>
<dbReference type="InterPro" id="IPR035979">
    <property type="entry name" value="RBD_domain_sf"/>
</dbReference>
<dbReference type="InterPro" id="IPR050825">
    <property type="entry name" value="RBM42_RBP45_47-like"/>
</dbReference>
<evidence type="ECO:0000256" key="1">
    <source>
        <dbReference type="ARBA" id="ARBA00022737"/>
    </source>
</evidence>
<feature type="domain" description="RRM" evidence="4">
    <location>
        <begin position="202"/>
        <end position="279"/>
    </location>
</feature>
<dbReference type="SUPFAM" id="SSF54928">
    <property type="entry name" value="RNA-binding domain, RBD"/>
    <property type="match status" value="1"/>
</dbReference>